<dbReference type="EMBL" id="KE344146">
    <property type="protein sequence ID" value="EXB54018.1"/>
    <property type="molecule type" value="Genomic_DNA"/>
</dbReference>
<keyword evidence="1" id="KW-1133">Transmembrane helix</keyword>
<reference evidence="3" key="1">
    <citation type="submission" date="2013-01" db="EMBL/GenBank/DDBJ databases">
        <title>Draft Genome Sequence of a Mulberry Tree, Morus notabilis C.K. Schneid.</title>
        <authorList>
            <person name="He N."/>
            <person name="Zhao S."/>
        </authorList>
    </citation>
    <scope>NUCLEOTIDE SEQUENCE</scope>
</reference>
<protein>
    <submittedName>
        <fullName evidence="2">Uncharacterized protein</fullName>
    </submittedName>
</protein>
<proteinExistence type="predicted"/>
<keyword evidence="1" id="KW-0812">Transmembrane</keyword>
<keyword evidence="3" id="KW-1185">Reference proteome</keyword>
<dbReference type="AlphaFoldDB" id="W9R416"/>
<name>W9R416_9ROSA</name>
<evidence type="ECO:0000313" key="3">
    <source>
        <dbReference type="Proteomes" id="UP000030645"/>
    </source>
</evidence>
<evidence type="ECO:0000313" key="2">
    <source>
        <dbReference type="EMBL" id="EXB54018.1"/>
    </source>
</evidence>
<dbReference type="Proteomes" id="UP000030645">
    <property type="component" value="Unassembled WGS sequence"/>
</dbReference>
<feature type="transmembrane region" description="Helical" evidence="1">
    <location>
        <begin position="71"/>
        <end position="92"/>
    </location>
</feature>
<keyword evidence="1" id="KW-0472">Membrane</keyword>
<sequence>MSFHRQSQVVPLSVSSVAKLTSLMLITSQYEVVNRYICNHKDHKIINILRELWINVHQGSIYCSFYSEMTLLLSIYCSLLCWCMGGLVFYRVSDGLLF</sequence>
<gene>
    <name evidence="2" type="ORF">L484_012809</name>
</gene>
<organism evidence="2 3">
    <name type="scientific">Morus notabilis</name>
    <dbReference type="NCBI Taxonomy" id="981085"/>
    <lineage>
        <taxon>Eukaryota</taxon>
        <taxon>Viridiplantae</taxon>
        <taxon>Streptophyta</taxon>
        <taxon>Embryophyta</taxon>
        <taxon>Tracheophyta</taxon>
        <taxon>Spermatophyta</taxon>
        <taxon>Magnoliopsida</taxon>
        <taxon>eudicotyledons</taxon>
        <taxon>Gunneridae</taxon>
        <taxon>Pentapetalae</taxon>
        <taxon>rosids</taxon>
        <taxon>fabids</taxon>
        <taxon>Rosales</taxon>
        <taxon>Moraceae</taxon>
        <taxon>Moreae</taxon>
        <taxon>Morus</taxon>
    </lineage>
</organism>
<evidence type="ECO:0000256" key="1">
    <source>
        <dbReference type="SAM" id="Phobius"/>
    </source>
</evidence>
<accession>W9R416</accession>